<keyword evidence="2" id="KW-1185">Reference proteome</keyword>
<dbReference type="Proteomes" id="UP000238479">
    <property type="component" value="Chromosome 1"/>
</dbReference>
<dbReference type="Gramene" id="PRQ57560">
    <property type="protein sequence ID" value="PRQ57560"/>
    <property type="gene ID" value="RchiOBHm_Chr1g0349641"/>
</dbReference>
<dbReference type="AlphaFoldDB" id="A0A2P6SFV5"/>
<sequence length="58" mass="6969">MIIVLYHLYGSISIENGFILVGSPNFFFRLEPRKSQGRLCWKLQRCCRYCDERDRKIV</sequence>
<evidence type="ECO:0000313" key="1">
    <source>
        <dbReference type="EMBL" id="PRQ57560.1"/>
    </source>
</evidence>
<protein>
    <submittedName>
        <fullName evidence="1">Uncharacterized protein</fullName>
    </submittedName>
</protein>
<reference evidence="1 2" key="1">
    <citation type="journal article" date="2018" name="Nat. Genet.">
        <title>The Rosa genome provides new insights in the design of modern roses.</title>
        <authorList>
            <person name="Bendahmane M."/>
        </authorList>
    </citation>
    <scope>NUCLEOTIDE SEQUENCE [LARGE SCALE GENOMIC DNA]</scope>
    <source>
        <strain evidence="2">cv. Old Blush</strain>
    </source>
</reference>
<proteinExistence type="predicted"/>
<organism evidence="1 2">
    <name type="scientific">Rosa chinensis</name>
    <name type="common">China rose</name>
    <dbReference type="NCBI Taxonomy" id="74649"/>
    <lineage>
        <taxon>Eukaryota</taxon>
        <taxon>Viridiplantae</taxon>
        <taxon>Streptophyta</taxon>
        <taxon>Embryophyta</taxon>
        <taxon>Tracheophyta</taxon>
        <taxon>Spermatophyta</taxon>
        <taxon>Magnoliopsida</taxon>
        <taxon>eudicotyledons</taxon>
        <taxon>Gunneridae</taxon>
        <taxon>Pentapetalae</taxon>
        <taxon>rosids</taxon>
        <taxon>fabids</taxon>
        <taxon>Rosales</taxon>
        <taxon>Rosaceae</taxon>
        <taxon>Rosoideae</taxon>
        <taxon>Rosoideae incertae sedis</taxon>
        <taxon>Rosa</taxon>
    </lineage>
</organism>
<gene>
    <name evidence="1" type="ORF">RchiOBHm_Chr1g0349641</name>
</gene>
<evidence type="ECO:0000313" key="2">
    <source>
        <dbReference type="Proteomes" id="UP000238479"/>
    </source>
</evidence>
<comment type="caution">
    <text evidence="1">The sequence shown here is derived from an EMBL/GenBank/DDBJ whole genome shotgun (WGS) entry which is preliminary data.</text>
</comment>
<name>A0A2P6SFV5_ROSCH</name>
<dbReference type="EMBL" id="PDCK01000039">
    <property type="protein sequence ID" value="PRQ57560.1"/>
    <property type="molecule type" value="Genomic_DNA"/>
</dbReference>
<accession>A0A2P6SFV5</accession>